<evidence type="ECO:0000256" key="1">
    <source>
        <dbReference type="ARBA" id="ARBA00004651"/>
    </source>
</evidence>
<keyword evidence="2" id="KW-1003">Cell membrane</keyword>
<gene>
    <name evidence="7" type="ORF">B0X71_14830</name>
</gene>
<evidence type="ECO:0000313" key="7">
    <source>
        <dbReference type="EMBL" id="AQQ54245.1"/>
    </source>
</evidence>
<dbReference type="PIRSF" id="PIRSF038958">
    <property type="entry name" value="PG_synth_SpoVB"/>
    <property type="match status" value="1"/>
</dbReference>
<keyword evidence="3 6" id="KW-0812">Transmembrane</keyword>
<feature type="transmembrane region" description="Helical" evidence="6">
    <location>
        <begin position="355"/>
        <end position="373"/>
    </location>
</feature>
<dbReference type="EMBL" id="CP019640">
    <property type="protein sequence ID" value="AQQ54245.1"/>
    <property type="molecule type" value="Genomic_DNA"/>
</dbReference>
<dbReference type="RefSeq" id="WP_077590138.1">
    <property type="nucleotide sequence ID" value="NZ_CP019640.1"/>
</dbReference>
<feature type="transmembrane region" description="Helical" evidence="6">
    <location>
        <begin position="477"/>
        <end position="498"/>
    </location>
</feature>
<dbReference type="Proteomes" id="UP000188184">
    <property type="component" value="Chromosome"/>
</dbReference>
<comment type="subcellular location">
    <subcellularLocation>
        <location evidence="1">Cell membrane</location>
        <topology evidence="1">Multi-pass membrane protein</topology>
    </subcellularLocation>
</comment>
<evidence type="ECO:0000313" key="8">
    <source>
        <dbReference type="Proteomes" id="UP000188184"/>
    </source>
</evidence>
<evidence type="ECO:0000256" key="4">
    <source>
        <dbReference type="ARBA" id="ARBA00022989"/>
    </source>
</evidence>
<feature type="transmembrane region" description="Helical" evidence="6">
    <location>
        <begin position="159"/>
        <end position="178"/>
    </location>
</feature>
<dbReference type="InterPro" id="IPR024923">
    <property type="entry name" value="PG_synth_SpoVB"/>
</dbReference>
<feature type="transmembrane region" description="Helical" evidence="6">
    <location>
        <begin position="445"/>
        <end position="465"/>
    </location>
</feature>
<keyword evidence="8" id="KW-1185">Reference proteome</keyword>
<dbReference type="Pfam" id="PF01943">
    <property type="entry name" value="Polysacc_synt"/>
    <property type="match status" value="1"/>
</dbReference>
<dbReference type="PANTHER" id="PTHR30250:SF29">
    <property type="entry name" value="POLYSACCHARIDE BIOSYNTHESIS PROTEIN C-TERMINAL DOMAIN-CONTAINING PROTEIN"/>
    <property type="match status" value="1"/>
</dbReference>
<dbReference type="InterPro" id="IPR002797">
    <property type="entry name" value="Polysacc_synth"/>
</dbReference>
<reference evidence="7 8" key="1">
    <citation type="submission" date="2017-02" db="EMBL/GenBank/DDBJ databases">
        <title>The complete genomic sequence of a novel cold adapted crude oil-degrading bacterium Planococcus qaidamina Y42.</title>
        <authorList>
            <person name="Yang R."/>
        </authorList>
    </citation>
    <scope>NUCLEOTIDE SEQUENCE [LARGE SCALE GENOMIC DNA]</scope>
    <source>
        <strain evidence="7 8">Y42</strain>
    </source>
</reference>
<feature type="transmembrane region" description="Helical" evidence="6">
    <location>
        <begin position="184"/>
        <end position="206"/>
    </location>
</feature>
<dbReference type="OrthoDB" id="9775950at2"/>
<feature type="transmembrane region" description="Helical" evidence="6">
    <location>
        <begin position="227"/>
        <end position="251"/>
    </location>
</feature>
<feature type="transmembrane region" description="Helical" evidence="6">
    <location>
        <begin position="385"/>
        <end position="405"/>
    </location>
</feature>
<feature type="transmembrane region" description="Helical" evidence="6">
    <location>
        <begin position="117"/>
        <end position="138"/>
    </location>
</feature>
<dbReference type="KEGG" id="pmar:B0X71_14830"/>
<keyword evidence="5 6" id="KW-0472">Membrane</keyword>
<sequence>MNNALIRGTLVLSIAALLSKVLGSLFRIPLQNIAGDEVLGIFTLVYPVYMVALTLSVAGIPIAISKLIAESRAQDKPDEVGKIFHTSGILALVFGALFFALIFIFSEQIAAVIGGQATRPALIVVGCTLLVAPYMAVYRGFFQGHGDMTPTAVSQVIEQFIRVGLILVIAVYMVSQLYSAREIAGGIMISSVIGAAASLMYLRYLYSRSDFRVKKNANRIRGQFTRTGKMILAISIPISIGSITMALLNLVDSVTIPNALRVFGNSDDDVIYLYGIYGRGLALVQIVSVFATSVVLPLIPSVSAKLAAGDALGVKRDLEHTYFLGYLISLPAAIGLTVLTLPVNLALFTNLEGSAVLAVIAFSSLFTSMTVLGTGILQGINRAKLAAWIIVGGVTVKALLNLLFIQWYGLLGAAISTTAVYLLLFLVNTYFIWKHTKFNFLSKKAVAGIIAALVMGGIVWLPLVFFEVAEWTRGIAFLYLTASASAGAVIYGSLLLMLNVIDKRLLNKIPVIRSFIK</sequence>
<dbReference type="CDD" id="cd13124">
    <property type="entry name" value="MATE_SpoVB_like"/>
    <property type="match status" value="1"/>
</dbReference>
<feature type="transmembrane region" description="Helical" evidence="6">
    <location>
        <begin position="271"/>
        <end position="299"/>
    </location>
</feature>
<dbReference type="PANTHER" id="PTHR30250">
    <property type="entry name" value="PST FAMILY PREDICTED COLANIC ACID TRANSPORTER"/>
    <property type="match status" value="1"/>
</dbReference>
<evidence type="ECO:0000256" key="3">
    <source>
        <dbReference type="ARBA" id="ARBA00022692"/>
    </source>
</evidence>
<feature type="transmembrane region" description="Helical" evidence="6">
    <location>
        <begin position="83"/>
        <end position="105"/>
    </location>
</feature>
<feature type="transmembrane region" description="Helical" evidence="6">
    <location>
        <begin position="39"/>
        <end position="62"/>
    </location>
</feature>
<dbReference type="PRINTS" id="PR00173">
    <property type="entry name" value="EDTRNSPORT"/>
</dbReference>
<dbReference type="GO" id="GO:0005886">
    <property type="term" value="C:plasma membrane"/>
    <property type="evidence" value="ECO:0007669"/>
    <property type="project" value="UniProtKB-SubCell"/>
</dbReference>
<feature type="transmembrane region" description="Helical" evidence="6">
    <location>
        <begin position="320"/>
        <end position="343"/>
    </location>
</feature>
<evidence type="ECO:0000256" key="5">
    <source>
        <dbReference type="ARBA" id="ARBA00023136"/>
    </source>
</evidence>
<evidence type="ECO:0000256" key="2">
    <source>
        <dbReference type="ARBA" id="ARBA00022475"/>
    </source>
</evidence>
<accession>A0A1Q2L1A0</accession>
<keyword evidence="4 6" id="KW-1133">Transmembrane helix</keyword>
<evidence type="ECO:0000256" key="6">
    <source>
        <dbReference type="SAM" id="Phobius"/>
    </source>
</evidence>
<dbReference type="AlphaFoldDB" id="A0A1Q2L1A0"/>
<name>A0A1Q2L1A0_9BACL</name>
<feature type="transmembrane region" description="Helical" evidence="6">
    <location>
        <begin position="411"/>
        <end position="433"/>
    </location>
</feature>
<proteinExistence type="predicted"/>
<dbReference type="InterPro" id="IPR050833">
    <property type="entry name" value="Poly_Biosynth_Transport"/>
</dbReference>
<protein>
    <submittedName>
        <fullName evidence="7">Polysaccharide biosynthesis/transport protein</fullName>
    </submittedName>
</protein>
<organism evidence="7 8">
    <name type="scientific">Planococcus lenghuensis</name>
    <dbReference type="NCBI Taxonomy" id="2213202"/>
    <lineage>
        <taxon>Bacteria</taxon>
        <taxon>Bacillati</taxon>
        <taxon>Bacillota</taxon>
        <taxon>Bacilli</taxon>
        <taxon>Bacillales</taxon>
        <taxon>Caryophanaceae</taxon>
        <taxon>Planococcus</taxon>
    </lineage>
</organism>